<organism evidence="2 3">
    <name type="scientific">Vitis vinifera</name>
    <name type="common">Grape</name>
    <dbReference type="NCBI Taxonomy" id="29760"/>
    <lineage>
        <taxon>Eukaryota</taxon>
        <taxon>Viridiplantae</taxon>
        <taxon>Streptophyta</taxon>
        <taxon>Embryophyta</taxon>
        <taxon>Tracheophyta</taxon>
        <taxon>Spermatophyta</taxon>
        <taxon>Magnoliopsida</taxon>
        <taxon>eudicotyledons</taxon>
        <taxon>Gunneridae</taxon>
        <taxon>Pentapetalae</taxon>
        <taxon>rosids</taxon>
        <taxon>Vitales</taxon>
        <taxon>Vitaceae</taxon>
        <taxon>Viteae</taxon>
        <taxon>Vitis</taxon>
    </lineage>
</organism>
<comment type="caution">
    <text evidence="2">The sequence shown here is derived from an EMBL/GenBank/DDBJ whole genome shotgun (WGS) entry which is preliminary data.</text>
</comment>
<evidence type="ECO:0000313" key="2">
    <source>
        <dbReference type="EMBL" id="RVW53491.1"/>
    </source>
</evidence>
<name>A0A438F0F8_VITVI</name>
<dbReference type="Proteomes" id="UP000288805">
    <property type="component" value="Unassembled WGS sequence"/>
</dbReference>
<accession>A0A438F0F8</accession>
<gene>
    <name evidence="2" type="ORF">CK203_083755</name>
</gene>
<reference evidence="2 3" key="1">
    <citation type="journal article" date="2018" name="PLoS Genet.">
        <title>Population sequencing reveals clonal diversity and ancestral inbreeding in the grapevine cultivar Chardonnay.</title>
        <authorList>
            <person name="Roach M.J."/>
            <person name="Johnson D.L."/>
            <person name="Bohlmann J."/>
            <person name="van Vuuren H.J."/>
            <person name="Jones S.J."/>
            <person name="Pretorius I.S."/>
            <person name="Schmidt S.A."/>
            <person name="Borneman A.R."/>
        </authorList>
    </citation>
    <scope>NUCLEOTIDE SEQUENCE [LARGE SCALE GENOMIC DNA]</scope>
    <source>
        <strain evidence="3">cv. Chardonnay</strain>
        <tissue evidence="2">Leaf</tissue>
    </source>
</reference>
<protein>
    <submittedName>
        <fullName evidence="2">Uncharacterized protein</fullName>
    </submittedName>
</protein>
<sequence length="235" mass="25468">MEYCTRYAYRSLTYQPNLTYISGGECLHVESNAQPFMKGQTSGSGRPLDRLRSLDGLSDRPHGGLQLLGGPSKPGPAKDPRCTNLVSGPSGPDPVSSTSIEVGLLIFGLTTVKDPGGPRQRSPLWPLGRCLQRPAPAQVGVAHPLVLSGPNSLRGPDPGISIFRVKDGLRKQIEEERHSEERSKTDLALIEEALRYGNAFNGMLASGFSSSPFFFSDRTPMGEYYDFSGAGWEKV</sequence>
<evidence type="ECO:0000256" key="1">
    <source>
        <dbReference type="SAM" id="MobiDB-lite"/>
    </source>
</evidence>
<proteinExistence type="predicted"/>
<dbReference type="AlphaFoldDB" id="A0A438F0F8"/>
<evidence type="ECO:0000313" key="3">
    <source>
        <dbReference type="Proteomes" id="UP000288805"/>
    </source>
</evidence>
<feature type="region of interest" description="Disordered" evidence="1">
    <location>
        <begin position="37"/>
        <end position="94"/>
    </location>
</feature>
<dbReference type="EMBL" id="QGNW01001145">
    <property type="protein sequence ID" value="RVW53491.1"/>
    <property type="molecule type" value="Genomic_DNA"/>
</dbReference>
<feature type="compositionally biased region" description="Basic and acidic residues" evidence="1">
    <location>
        <begin position="47"/>
        <end position="62"/>
    </location>
</feature>